<keyword evidence="1" id="KW-0812">Transmembrane</keyword>
<feature type="transmembrane region" description="Helical" evidence="1">
    <location>
        <begin position="7"/>
        <end position="29"/>
    </location>
</feature>
<dbReference type="STRING" id="1798495.A3C19_01475"/>
<dbReference type="AlphaFoldDB" id="A0A1F6DJS9"/>
<organism evidence="2 3">
    <name type="scientific">Candidatus Kaiserbacteria bacterium RIFCSPHIGHO2_02_FULL_54_22</name>
    <dbReference type="NCBI Taxonomy" id="1798495"/>
    <lineage>
        <taxon>Bacteria</taxon>
        <taxon>Candidatus Kaiseribacteriota</taxon>
    </lineage>
</organism>
<accession>A0A1F6DJS9</accession>
<comment type="caution">
    <text evidence="2">The sequence shown here is derived from an EMBL/GenBank/DDBJ whole genome shotgun (WGS) entry which is preliminary data.</text>
</comment>
<dbReference type="Proteomes" id="UP000178532">
    <property type="component" value="Unassembled WGS sequence"/>
</dbReference>
<dbReference type="EMBL" id="MFLI01000018">
    <property type="protein sequence ID" value="OGG61681.1"/>
    <property type="molecule type" value="Genomic_DNA"/>
</dbReference>
<gene>
    <name evidence="2" type="ORF">A3C19_01475</name>
</gene>
<sequence length="459" mass="50688">MNTSQKGFIAPLILIIIAVLVFGGGAYVYTQTKQVNQSVTATSTAQTVNSQTSDWKTYTNYAFGFSIKLPPNNSVYTCGGDYLSNPQLADEKSYRVFILENPTEIDLIKSCDYPELSSHNRLSIYASQRGPNDYVGLVANWKKSYGDGEYTTISELTVDNHSAILQTKVEIPNNSNQYKEMAIDGGKYLYIVTIDKRSDSLEKILTTFQVIPAKDTFSYWQTLKSSDLGIEIGYPYNYRADSTTTFVTIYPVPQPIEFGPGLGVSRKSVPVGTNIDTYVSNFLQSMSVKERGTTIINGINWLKARYEVSNDVGPGGTNTAYFTIHNGYVYTITYGEAYTIHVDNFEKIVSTVKFTQATSVAQTSPSENKPGPVGIILPATCHVTSQTPNSWMIDCGPTNDARGVFGAIIEKQGWKYCDHGLASAYWWKDGVITTVSESPNENGIPFQIMQGTSTSCFQQ</sequence>
<name>A0A1F6DJS9_9BACT</name>
<evidence type="ECO:0000313" key="2">
    <source>
        <dbReference type="EMBL" id="OGG61681.1"/>
    </source>
</evidence>
<evidence type="ECO:0000256" key="1">
    <source>
        <dbReference type="SAM" id="Phobius"/>
    </source>
</evidence>
<proteinExistence type="predicted"/>
<keyword evidence="1" id="KW-0472">Membrane</keyword>
<reference evidence="2 3" key="1">
    <citation type="journal article" date="2016" name="Nat. Commun.">
        <title>Thousands of microbial genomes shed light on interconnected biogeochemical processes in an aquifer system.</title>
        <authorList>
            <person name="Anantharaman K."/>
            <person name="Brown C.T."/>
            <person name="Hug L.A."/>
            <person name="Sharon I."/>
            <person name="Castelle C.J."/>
            <person name="Probst A.J."/>
            <person name="Thomas B.C."/>
            <person name="Singh A."/>
            <person name="Wilkins M.J."/>
            <person name="Karaoz U."/>
            <person name="Brodie E.L."/>
            <person name="Williams K.H."/>
            <person name="Hubbard S.S."/>
            <person name="Banfield J.F."/>
        </authorList>
    </citation>
    <scope>NUCLEOTIDE SEQUENCE [LARGE SCALE GENOMIC DNA]</scope>
</reference>
<evidence type="ECO:0000313" key="3">
    <source>
        <dbReference type="Proteomes" id="UP000178532"/>
    </source>
</evidence>
<keyword evidence="1" id="KW-1133">Transmembrane helix</keyword>
<protein>
    <submittedName>
        <fullName evidence="2">Uncharacterized protein</fullName>
    </submittedName>
</protein>